<feature type="transmembrane region" description="Helical" evidence="6">
    <location>
        <begin position="170"/>
        <end position="190"/>
    </location>
</feature>
<dbReference type="GO" id="GO:0035348">
    <property type="term" value="P:acetyl-CoA transmembrane transport"/>
    <property type="evidence" value="ECO:0007669"/>
    <property type="project" value="InterPro"/>
</dbReference>
<dbReference type="GO" id="GO:0016020">
    <property type="term" value="C:membrane"/>
    <property type="evidence" value="ECO:0007669"/>
    <property type="project" value="UniProtKB-SubCell"/>
</dbReference>
<feature type="transmembrane region" description="Helical" evidence="6">
    <location>
        <begin position="307"/>
        <end position="331"/>
    </location>
</feature>
<dbReference type="Pfam" id="PF13000">
    <property type="entry name" value="Acatn"/>
    <property type="match status" value="1"/>
</dbReference>
<feature type="transmembrane region" description="Helical" evidence="6">
    <location>
        <begin position="140"/>
        <end position="164"/>
    </location>
</feature>
<keyword evidence="8" id="KW-1185">Reference proteome</keyword>
<dbReference type="Gene3D" id="1.20.1250.20">
    <property type="entry name" value="MFS general substrate transporter like domains"/>
    <property type="match status" value="1"/>
</dbReference>
<feature type="transmembrane region" description="Helical" evidence="6">
    <location>
        <begin position="45"/>
        <end position="65"/>
    </location>
</feature>
<evidence type="ECO:0000313" key="8">
    <source>
        <dbReference type="Proteomes" id="UP000246077"/>
    </source>
</evidence>
<dbReference type="AlphaFoldDB" id="A0A317E1I6"/>
<evidence type="ECO:0000256" key="6">
    <source>
        <dbReference type="SAM" id="Phobius"/>
    </source>
</evidence>
<dbReference type="GO" id="GO:0008521">
    <property type="term" value="F:acetyl-CoA transmembrane transporter activity"/>
    <property type="evidence" value="ECO:0007669"/>
    <property type="project" value="InterPro"/>
</dbReference>
<dbReference type="InterPro" id="IPR024371">
    <property type="entry name" value="AcetylCoA_trans_1-like"/>
</dbReference>
<proteinExistence type="predicted"/>
<dbReference type="EMBL" id="QGLF01000004">
    <property type="protein sequence ID" value="PWR19986.1"/>
    <property type="molecule type" value="Genomic_DNA"/>
</dbReference>
<evidence type="ECO:0000256" key="1">
    <source>
        <dbReference type="ARBA" id="ARBA00004141"/>
    </source>
</evidence>
<dbReference type="PANTHER" id="PTHR12778:SF10">
    <property type="entry name" value="MAJOR FACILITATOR SUPERFAMILY DOMAIN-CONTAINING PROTEIN 3"/>
    <property type="match status" value="1"/>
</dbReference>
<accession>A0A317E1I6</accession>
<dbReference type="InterPro" id="IPR004752">
    <property type="entry name" value="AmpG_permease/AT-1"/>
</dbReference>
<feature type="transmembrane region" description="Helical" evidence="6">
    <location>
        <begin position="241"/>
        <end position="265"/>
    </location>
</feature>
<organism evidence="7 8">
    <name type="scientific">Zavarzinia compransoris</name>
    <dbReference type="NCBI Taxonomy" id="1264899"/>
    <lineage>
        <taxon>Bacteria</taxon>
        <taxon>Pseudomonadati</taxon>
        <taxon>Pseudomonadota</taxon>
        <taxon>Alphaproteobacteria</taxon>
        <taxon>Rhodospirillales</taxon>
        <taxon>Zavarziniaceae</taxon>
        <taxon>Zavarzinia</taxon>
    </lineage>
</organism>
<feature type="transmembrane region" description="Helical" evidence="6">
    <location>
        <begin position="372"/>
        <end position="390"/>
    </location>
</feature>
<dbReference type="InterPro" id="IPR036259">
    <property type="entry name" value="MFS_trans_sf"/>
</dbReference>
<evidence type="ECO:0000313" key="7">
    <source>
        <dbReference type="EMBL" id="PWR19986.1"/>
    </source>
</evidence>
<dbReference type="Proteomes" id="UP000246077">
    <property type="component" value="Unassembled WGS sequence"/>
</dbReference>
<feature type="transmembrane region" description="Helical" evidence="6">
    <location>
        <begin position="277"/>
        <end position="295"/>
    </location>
</feature>
<feature type="transmembrane region" description="Helical" evidence="6">
    <location>
        <begin position="102"/>
        <end position="119"/>
    </location>
</feature>
<evidence type="ECO:0000256" key="3">
    <source>
        <dbReference type="ARBA" id="ARBA00022692"/>
    </source>
</evidence>
<evidence type="ECO:0000256" key="4">
    <source>
        <dbReference type="ARBA" id="ARBA00022989"/>
    </source>
</evidence>
<dbReference type="PANTHER" id="PTHR12778">
    <property type="entry name" value="SOLUTE CARRIER FAMILY 33 ACETYL-COA TRANSPORTER -RELATED"/>
    <property type="match status" value="1"/>
</dbReference>
<keyword evidence="3 6" id="KW-0812">Transmembrane</keyword>
<keyword evidence="4 6" id="KW-1133">Transmembrane helix</keyword>
<reference evidence="8" key="1">
    <citation type="submission" date="2018-05" db="EMBL/GenBank/DDBJ databases">
        <title>Zavarzinia sp. HR-AS.</title>
        <authorList>
            <person name="Lee Y."/>
            <person name="Jeon C.O."/>
        </authorList>
    </citation>
    <scope>NUCLEOTIDE SEQUENCE [LARGE SCALE GENOMIC DNA]</scope>
    <source>
        <strain evidence="8">DSM 1231</strain>
    </source>
</reference>
<protein>
    <submittedName>
        <fullName evidence="7">MFS transporter</fullName>
    </submittedName>
</protein>
<sequence length="395" mass="39281">MSRPPAAPGLGLIGALYVTQGIPLGFAFEALPVLLRAGGADLDLIALVPLAGMPWIVKLFWAPLVENRWIGALGRRRTWIVTMQGLMVLCMAALAALPMTAAAAPAIIALVLVAALAGATQDTATDGLAAESLRGSRLALANAFQIGGMMAGFMAGGAGFLILADGIGTAGGLLVLALALAAALVPVLLWSEGAPAAAAPARLAAGLRRPGVLRLLALAAVYATLQTAGGGVSRLLLVDHGWSMAAIGALSLVGGLAMIAASPVAARLLTVFSPRGVIVAGLLLAGLGLGLWLPVAQGWGGTWLPHAAIVVLSAGAGLAAVAVSTLFMGFAGRGGQAGTDFTLLQSAQVLGETAAGSLAVALAGALGYRDGLLVLLAWALVVVAIARRATAKGKH</sequence>
<feature type="transmembrane region" description="Helical" evidence="6">
    <location>
        <begin position="77"/>
        <end position="96"/>
    </location>
</feature>
<feature type="transmembrane region" description="Helical" evidence="6">
    <location>
        <begin position="211"/>
        <end position="229"/>
    </location>
</feature>
<gene>
    <name evidence="7" type="ORF">DKG75_16205</name>
</gene>
<name>A0A317E1I6_9PROT</name>
<keyword evidence="5 6" id="KW-0472">Membrane</keyword>
<comment type="caution">
    <text evidence="7">The sequence shown here is derived from an EMBL/GenBank/DDBJ whole genome shotgun (WGS) entry which is preliminary data.</text>
</comment>
<comment type="subcellular location">
    <subcellularLocation>
        <location evidence="1">Membrane</location>
        <topology evidence="1">Multi-pass membrane protein</topology>
    </subcellularLocation>
</comment>
<evidence type="ECO:0000256" key="5">
    <source>
        <dbReference type="ARBA" id="ARBA00023136"/>
    </source>
</evidence>
<evidence type="ECO:0000256" key="2">
    <source>
        <dbReference type="ARBA" id="ARBA00022448"/>
    </source>
</evidence>
<dbReference type="SUPFAM" id="SSF103473">
    <property type="entry name" value="MFS general substrate transporter"/>
    <property type="match status" value="1"/>
</dbReference>
<dbReference type="RefSeq" id="WP_109922201.1">
    <property type="nucleotide sequence ID" value="NZ_QGLF01000004.1"/>
</dbReference>
<keyword evidence="2" id="KW-0813">Transport</keyword>